<dbReference type="AlphaFoldDB" id="A0A1T4RFI8"/>
<protein>
    <recommendedName>
        <fullName evidence="3">Lipoprotein</fullName>
    </recommendedName>
</protein>
<keyword evidence="2" id="KW-1185">Reference proteome</keyword>
<gene>
    <name evidence="1" type="ORF">SAMN04488132_1123</name>
</gene>
<evidence type="ECO:0000313" key="2">
    <source>
        <dbReference type="Proteomes" id="UP000190888"/>
    </source>
</evidence>
<name>A0A1T4RFI8_9BACT</name>
<evidence type="ECO:0000313" key="1">
    <source>
        <dbReference type="EMBL" id="SKA14508.1"/>
    </source>
</evidence>
<dbReference type="PROSITE" id="PS51257">
    <property type="entry name" value="PROKAR_LIPOPROTEIN"/>
    <property type="match status" value="1"/>
</dbReference>
<proteinExistence type="predicted"/>
<sequence length="259" mass="29906">MIKRISFLVLLYTGTIITGCGQPDPAAYFRLDMRMYHEAGEQYLGVSPEIRPGVTDPLGRAIARYPRRFRYLLSRTDFQNKYEKFYPDTNRINRLYAAELKKDAVFMSSFSALAAPFLKTRFDRTAFTRTELMQVAARFFYCDGMNADSSVRSFICINLNGVRNAGFKKNMTLAEAFCFEAIFENYYDANGKPAAFVNQFRQYIREAEKRNKHLLPSAEQYVASVRNDCFAAMENNAALLKVLLDYWQANRSGWVFDII</sequence>
<evidence type="ECO:0008006" key="3">
    <source>
        <dbReference type="Google" id="ProtNLM"/>
    </source>
</evidence>
<dbReference type="OrthoDB" id="1467499at2"/>
<accession>A0A1T4RFI8</accession>
<dbReference type="EMBL" id="FUWH01000012">
    <property type="protein sequence ID" value="SKA14508.1"/>
    <property type="molecule type" value="Genomic_DNA"/>
</dbReference>
<reference evidence="1 2" key="1">
    <citation type="submission" date="2017-02" db="EMBL/GenBank/DDBJ databases">
        <authorList>
            <person name="Peterson S.W."/>
        </authorList>
    </citation>
    <scope>NUCLEOTIDE SEQUENCE [LARGE SCALE GENOMIC DNA]</scope>
    <source>
        <strain evidence="1 2">DSM 22335</strain>
    </source>
</reference>
<dbReference type="RefSeq" id="WP_078832517.1">
    <property type="nucleotide sequence ID" value="NZ_FUWH01000012.1"/>
</dbReference>
<organism evidence="1 2">
    <name type="scientific">Sediminibacterium ginsengisoli</name>
    <dbReference type="NCBI Taxonomy" id="413434"/>
    <lineage>
        <taxon>Bacteria</taxon>
        <taxon>Pseudomonadati</taxon>
        <taxon>Bacteroidota</taxon>
        <taxon>Chitinophagia</taxon>
        <taxon>Chitinophagales</taxon>
        <taxon>Chitinophagaceae</taxon>
        <taxon>Sediminibacterium</taxon>
    </lineage>
</organism>
<dbReference type="Proteomes" id="UP000190888">
    <property type="component" value="Unassembled WGS sequence"/>
</dbReference>